<feature type="compositionally biased region" description="Polar residues" evidence="1">
    <location>
        <begin position="596"/>
        <end position="607"/>
    </location>
</feature>
<protein>
    <recommendedName>
        <fullName evidence="5">PH domain-containing protein</fullName>
    </recommendedName>
</protein>
<feature type="region of interest" description="Disordered" evidence="1">
    <location>
        <begin position="19"/>
        <end position="81"/>
    </location>
</feature>
<feature type="region of interest" description="Disordered" evidence="1">
    <location>
        <begin position="831"/>
        <end position="874"/>
    </location>
</feature>
<evidence type="ECO:0000256" key="1">
    <source>
        <dbReference type="SAM" id="MobiDB-lite"/>
    </source>
</evidence>
<name>A0ABQ8VPC2_9AGAR</name>
<sequence length="874" mass="96696">MTVFIVKCSALTLVSLSMGPRPLESRDSRRSFSGHQRNGSARRLIDICEKRQQTIPSTPPSSSLGKPPSPSRQKKDKSPIRQSLSKVIGLFKKGTSTRQLRDTTPLQSTPSGSRLSGSLLHLSRNESAGTIWIPCTATLESGNLRLAYSTPQNSCNIFPIQLKHCSDVRSLSTCELPDEELMLLRTTSSLPEEPRVFELVFDGAVEKFAVPSVTDRASWVSTIWDSILLMQESKSVYRFEDSEKLYSTRLELNMTTPMANLSKPLPPPVEERSLPALPSSSECVDDASLFSCAIPLETSRNFFNVQPELEVLSCSMPPIIAHSLSVPCTSPQSLRSTSIANLSKRSMVKQRLAQMEQDHSQNLPKFPPASPRRGRTLPSPFSPSKDQHAEFKGATQVMQQTNTSDSIVDSYSYSDQTVPASTGTRLPWSRPAVSPIAEDIKKEVLEAKLLHNAIPLRVDTSAETLYRFKTNVETSENFAIHPQPYHDTADLIAAQEVQNSKQTVALNHLRHTLSGVDTKISNTDRTLLSIDQRLEGLRSCIDSVVSESSSDKSNNAHAQDLAEIHESLHGLQALLTSNVVDILKRMEEAESKSRPSPESTTSQSTVASVDIQTQLTDMLNLLRDQNGKNTERDLLQTDSVRYLNELNTWLETFVNGGTSQIQVLSTTLQQVLHSLGAIASQDGSAIPGLFHDVQEQAQRGRVYNQDAILHTSLNNAIGLRNCQGGASDPISPQAIVELIERQRQDHEGLMRLLTNELSNEIKGERLRFVEAMKEATAINVQTHVEEFKKELKREVHGMTQEVGRLHQEKQSIENQIADLFAFYSKQAKNGSIPSGSVPAFEQALSNYSTPQRGRGVGGLRTPQPSPERRRRTGS</sequence>
<dbReference type="EMBL" id="JANVFT010000017">
    <property type="protein sequence ID" value="KAJ4498243.1"/>
    <property type="molecule type" value="Genomic_DNA"/>
</dbReference>
<accession>A0ABQ8VPC2</accession>
<proteinExistence type="predicted"/>
<feature type="compositionally biased region" description="Basic and acidic residues" evidence="1">
    <location>
        <begin position="43"/>
        <end position="52"/>
    </location>
</feature>
<feature type="region of interest" description="Disordered" evidence="1">
    <location>
        <begin position="350"/>
        <end position="390"/>
    </location>
</feature>
<keyword evidence="2" id="KW-0732">Signal</keyword>
<feature type="compositionally biased region" description="Polar residues" evidence="1">
    <location>
        <begin position="98"/>
        <end position="110"/>
    </location>
</feature>
<evidence type="ECO:0008006" key="5">
    <source>
        <dbReference type="Google" id="ProtNLM"/>
    </source>
</evidence>
<comment type="caution">
    <text evidence="3">The sequence shown here is derived from an EMBL/GenBank/DDBJ whole genome shotgun (WGS) entry which is preliminary data.</text>
</comment>
<feature type="chain" id="PRO_5046381580" description="PH domain-containing protein" evidence="2">
    <location>
        <begin position="26"/>
        <end position="874"/>
    </location>
</feature>
<evidence type="ECO:0000313" key="3">
    <source>
        <dbReference type="EMBL" id="KAJ4498243.1"/>
    </source>
</evidence>
<feature type="region of interest" description="Disordered" evidence="1">
    <location>
        <begin position="587"/>
        <end position="607"/>
    </location>
</feature>
<feature type="region of interest" description="Disordered" evidence="1">
    <location>
        <begin position="98"/>
        <end position="118"/>
    </location>
</feature>
<organism evidence="3 4">
    <name type="scientific">Lentinula lateritia</name>
    <dbReference type="NCBI Taxonomy" id="40482"/>
    <lineage>
        <taxon>Eukaryota</taxon>
        <taxon>Fungi</taxon>
        <taxon>Dikarya</taxon>
        <taxon>Basidiomycota</taxon>
        <taxon>Agaricomycotina</taxon>
        <taxon>Agaricomycetes</taxon>
        <taxon>Agaricomycetidae</taxon>
        <taxon>Agaricales</taxon>
        <taxon>Marasmiineae</taxon>
        <taxon>Omphalotaceae</taxon>
        <taxon>Lentinula</taxon>
    </lineage>
</organism>
<dbReference type="SUPFAM" id="SSF50729">
    <property type="entry name" value="PH domain-like"/>
    <property type="match status" value="1"/>
</dbReference>
<keyword evidence="4" id="KW-1185">Reference proteome</keyword>
<dbReference type="Proteomes" id="UP001150217">
    <property type="component" value="Unassembled WGS sequence"/>
</dbReference>
<reference evidence="3" key="1">
    <citation type="submission" date="2022-08" db="EMBL/GenBank/DDBJ databases">
        <title>A Global Phylogenomic Analysis of the Shiitake Genus Lentinula.</title>
        <authorList>
            <consortium name="DOE Joint Genome Institute"/>
            <person name="Sierra-Patev S."/>
            <person name="Min B."/>
            <person name="Naranjo-Ortiz M."/>
            <person name="Looney B."/>
            <person name="Konkel Z."/>
            <person name="Slot J.C."/>
            <person name="Sakamoto Y."/>
            <person name="Steenwyk J.L."/>
            <person name="Rokas A."/>
            <person name="Carro J."/>
            <person name="Camarero S."/>
            <person name="Ferreira P."/>
            <person name="Molpeceres G."/>
            <person name="Ruiz-Duenas F.J."/>
            <person name="Serrano A."/>
            <person name="Henrissat B."/>
            <person name="Drula E."/>
            <person name="Hughes K.W."/>
            <person name="Mata J.L."/>
            <person name="Ishikawa N.K."/>
            <person name="Vargas-Isla R."/>
            <person name="Ushijima S."/>
            <person name="Smith C.A."/>
            <person name="Ahrendt S."/>
            <person name="Andreopoulos W."/>
            <person name="He G."/>
            <person name="Labutti K."/>
            <person name="Lipzen A."/>
            <person name="Ng V."/>
            <person name="Riley R."/>
            <person name="Sandor L."/>
            <person name="Barry K."/>
            <person name="Martinez A.T."/>
            <person name="Xiao Y."/>
            <person name="Gibbons J.G."/>
            <person name="Terashima K."/>
            <person name="Grigoriev I.V."/>
            <person name="Hibbett D.S."/>
        </authorList>
    </citation>
    <scope>NUCLEOTIDE SEQUENCE</scope>
    <source>
        <strain evidence="3">RHP3577 ss4</strain>
    </source>
</reference>
<evidence type="ECO:0000256" key="2">
    <source>
        <dbReference type="SAM" id="SignalP"/>
    </source>
</evidence>
<feature type="region of interest" description="Disordered" evidence="1">
    <location>
        <begin position="258"/>
        <end position="277"/>
    </location>
</feature>
<feature type="signal peptide" evidence="2">
    <location>
        <begin position="1"/>
        <end position="25"/>
    </location>
</feature>
<evidence type="ECO:0000313" key="4">
    <source>
        <dbReference type="Proteomes" id="UP001150217"/>
    </source>
</evidence>
<gene>
    <name evidence="3" type="ORF">C8R41DRAFT_916871</name>
</gene>